<evidence type="ECO:0000313" key="2">
    <source>
        <dbReference type="EMBL" id="ABC27732.1"/>
    </source>
</evidence>
<reference evidence="2 3" key="1">
    <citation type="journal article" date="2005" name="Nucleic Acids Res.">
        <title>Genomic blueprint of Hahella chejuensis, a marine microbe producing an algicidal agent.</title>
        <authorList>
            <person name="Jeong H."/>
            <person name="Yim J.H."/>
            <person name="Lee C."/>
            <person name="Choi S.-H."/>
            <person name="Park Y.K."/>
            <person name="Yoon S.H."/>
            <person name="Hur C.-G."/>
            <person name="Kang H.-Y."/>
            <person name="Kim D."/>
            <person name="Lee H.H."/>
            <person name="Park K.H."/>
            <person name="Park S.-H."/>
            <person name="Park H.-S."/>
            <person name="Lee H.K."/>
            <person name="Oh T.K."/>
            <person name="Kim J.F."/>
        </authorList>
    </citation>
    <scope>NUCLEOTIDE SEQUENCE [LARGE SCALE GENOMIC DNA]</scope>
    <source>
        <strain evidence="2 3">KCTC 2396</strain>
    </source>
</reference>
<protein>
    <submittedName>
        <fullName evidence="2">Uncharacterized protein</fullName>
    </submittedName>
</protein>
<dbReference type="STRING" id="349521.HCH_00839"/>
<evidence type="ECO:0000313" key="3">
    <source>
        <dbReference type="Proteomes" id="UP000000238"/>
    </source>
</evidence>
<proteinExistence type="predicted"/>
<feature type="chain" id="PRO_5004215694" evidence="1">
    <location>
        <begin position="28"/>
        <end position="276"/>
    </location>
</feature>
<dbReference type="InterPro" id="IPR036374">
    <property type="entry name" value="OxRdtase_Mopterin-bd_sf"/>
</dbReference>
<gene>
    <name evidence="2" type="ordered locus">HCH_00839</name>
</gene>
<dbReference type="eggNOG" id="COG2041">
    <property type="taxonomic scope" value="Bacteria"/>
</dbReference>
<dbReference type="HOGENOM" id="CLU_1007477_0_0_6"/>
<name>Q2SNP2_HAHCH</name>
<dbReference type="Proteomes" id="UP000000238">
    <property type="component" value="Chromosome"/>
</dbReference>
<dbReference type="AlphaFoldDB" id="Q2SNP2"/>
<dbReference type="SUPFAM" id="SSF56524">
    <property type="entry name" value="Oxidoreductase molybdopterin-binding domain"/>
    <property type="match status" value="1"/>
</dbReference>
<dbReference type="EMBL" id="CP000155">
    <property type="protein sequence ID" value="ABC27732.1"/>
    <property type="molecule type" value="Genomic_DNA"/>
</dbReference>
<dbReference type="OrthoDB" id="6197331at2"/>
<keyword evidence="1" id="KW-0732">Signal</keyword>
<dbReference type="RefSeq" id="WP_011394809.1">
    <property type="nucleotide sequence ID" value="NC_007645.1"/>
</dbReference>
<keyword evidence="3" id="KW-1185">Reference proteome</keyword>
<accession>Q2SNP2</accession>
<organism evidence="2 3">
    <name type="scientific">Hahella chejuensis (strain KCTC 2396)</name>
    <dbReference type="NCBI Taxonomy" id="349521"/>
    <lineage>
        <taxon>Bacteria</taxon>
        <taxon>Pseudomonadati</taxon>
        <taxon>Pseudomonadota</taxon>
        <taxon>Gammaproteobacteria</taxon>
        <taxon>Oceanospirillales</taxon>
        <taxon>Hahellaceae</taxon>
        <taxon>Hahella</taxon>
    </lineage>
</organism>
<feature type="signal peptide" evidence="1">
    <location>
        <begin position="1"/>
        <end position="27"/>
    </location>
</feature>
<dbReference type="KEGG" id="hch:HCH_00839"/>
<sequence length="276" mass="30748">MRGKLSHFKTCALLTAGACALSLNAAAKEIFVINKNAADYRVVETNEIGARIDVYSNTPHRYLNSEKKEHVFTGVPVSELSAKEWRYDNVYFIGDDDYITFMPAQIANNPQTILASAKDAAPLSKRDGEVQVILPTREDAKVEDKYLKKAAFWAWYVKTVVYGDLNNTLQYGDASIDMTKVMGEPTTAYKAPSVFSYEPIECPETYQVSVKDLDPGFDKGSVQFRQLNGNQRGYGAGDVMLIFSKEDTALPIECGGPYAVRKGEEYIYSVYSFKGI</sequence>
<evidence type="ECO:0000256" key="1">
    <source>
        <dbReference type="SAM" id="SignalP"/>
    </source>
</evidence>